<reference evidence="3" key="1">
    <citation type="journal article" date="2019" name="Int. J. Syst. Evol. Microbiol.">
        <title>The Global Catalogue of Microorganisms (GCM) 10K type strain sequencing project: providing services to taxonomists for standard genome sequencing and annotation.</title>
        <authorList>
            <consortium name="The Broad Institute Genomics Platform"/>
            <consortium name="The Broad Institute Genome Sequencing Center for Infectious Disease"/>
            <person name="Wu L."/>
            <person name="Ma J."/>
        </authorList>
    </citation>
    <scope>NUCLEOTIDE SEQUENCE [LARGE SCALE GENOMIC DNA]</scope>
    <source>
        <strain evidence="3">LMG 29894</strain>
    </source>
</reference>
<gene>
    <name evidence="2" type="ORF">ACFOW7_05395</name>
</gene>
<comment type="caution">
    <text evidence="2">The sequence shown here is derived from an EMBL/GenBank/DDBJ whole genome shotgun (WGS) entry which is preliminary data.</text>
</comment>
<proteinExistence type="predicted"/>
<evidence type="ECO:0000313" key="2">
    <source>
        <dbReference type="EMBL" id="MFC4158793.1"/>
    </source>
</evidence>
<keyword evidence="1" id="KW-0472">Membrane</keyword>
<feature type="transmembrane region" description="Helical" evidence="1">
    <location>
        <begin position="35"/>
        <end position="58"/>
    </location>
</feature>
<dbReference type="EMBL" id="JBHSBU010000001">
    <property type="protein sequence ID" value="MFC4158793.1"/>
    <property type="molecule type" value="Genomic_DNA"/>
</dbReference>
<evidence type="ECO:0000256" key="1">
    <source>
        <dbReference type="SAM" id="Phobius"/>
    </source>
</evidence>
<keyword evidence="1" id="KW-0812">Transmembrane</keyword>
<dbReference type="Proteomes" id="UP001595791">
    <property type="component" value="Unassembled WGS sequence"/>
</dbReference>
<organism evidence="2 3">
    <name type="scientific">Chitinimonas lacunae</name>
    <dbReference type="NCBI Taxonomy" id="1963018"/>
    <lineage>
        <taxon>Bacteria</taxon>
        <taxon>Pseudomonadati</taxon>
        <taxon>Pseudomonadota</taxon>
        <taxon>Betaproteobacteria</taxon>
        <taxon>Neisseriales</taxon>
        <taxon>Chitinibacteraceae</taxon>
        <taxon>Chitinimonas</taxon>
    </lineage>
</organism>
<name>A0ABV8MKY7_9NEIS</name>
<accession>A0ABV8MKY7</accession>
<feature type="transmembrane region" description="Helical" evidence="1">
    <location>
        <begin position="6"/>
        <end position="23"/>
    </location>
</feature>
<keyword evidence="3" id="KW-1185">Reference proteome</keyword>
<evidence type="ECO:0000313" key="3">
    <source>
        <dbReference type="Proteomes" id="UP001595791"/>
    </source>
</evidence>
<keyword evidence="1" id="KW-1133">Transmembrane helix</keyword>
<dbReference type="RefSeq" id="WP_378161854.1">
    <property type="nucleotide sequence ID" value="NZ_JBHSBU010000001.1"/>
</dbReference>
<protein>
    <submittedName>
        <fullName evidence="2">Uncharacterized protein</fullName>
    </submittedName>
</protein>
<sequence>MIAYLLFATIAWYIIFEFVLWQMRRHGGFPTTATFALGLLQTGGAFLLGVSAAVALFFK</sequence>